<feature type="compositionally biased region" description="Basic and acidic residues" evidence="1">
    <location>
        <begin position="12"/>
        <end position="22"/>
    </location>
</feature>
<evidence type="ECO:0000256" key="1">
    <source>
        <dbReference type="SAM" id="MobiDB-lite"/>
    </source>
</evidence>
<protein>
    <submittedName>
        <fullName evidence="2">Uncharacterized protein</fullName>
    </submittedName>
</protein>
<name>A0A5K7XMM5_9BACT</name>
<gene>
    <name evidence="2" type="ORF">PLANPX_3941</name>
</gene>
<feature type="region of interest" description="Disordered" evidence="1">
    <location>
        <begin position="1"/>
        <end position="22"/>
    </location>
</feature>
<proteinExistence type="predicted"/>
<accession>A0A5K7XMM5</accession>
<dbReference type="Proteomes" id="UP000326837">
    <property type="component" value="Chromosome"/>
</dbReference>
<dbReference type="EMBL" id="AP021861">
    <property type="protein sequence ID" value="BBO34329.1"/>
    <property type="molecule type" value="Genomic_DNA"/>
</dbReference>
<feature type="compositionally biased region" description="Low complexity" evidence="1">
    <location>
        <begin position="1"/>
        <end position="11"/>
    </location>
</feature>
<sequence>MTIETETTSISSERKSQEPRDPVHIIREGAIAASIWKRQGPSGFAYFDFTLSRSWKSASTERTGYSKNYFSRNVEELISVSRKAADWIAEHEQKDSLQASALAA</sequence>
<reference evidence="3" key="1">
    <citation type="submission" date="2019-10" db="EMBL/GenBank/DDBJ databases">
        <title>Lacipirellula parvula gen. nov., sp. nov., representing a lineage of planctomycetes widespread in freshwater anoxic habitats, and description of the family Lacipirellulaceae.</title>
        <authorList>
            <person name="Dedysh S.N."/>
            <person name="Kulichevskaya I.S."/>
            <person name="Beletsky A.V."/>
            <person name="Rakitin A.L."/>
            <person name="Mardanov A.V."/>
            <person name="Ivanova A.A."/>
            <person name="Saltykova V.X."/>
            <person name="Rijpstra W.I.C."/>
            <person name="Sinninghe Damste J.S."/>
            <person name="Ravin N.V."/>
        </authorList>
    </citation>
    <scope>NUCLEOTIDE SEQUENCE [LARGE SCALE GENOMIC DNA]</scope>
    <source>
        <strain evidence="3">PX69</strain>
    </source>
</reference>
<organism evidence="2 3">
    <name type="scientific">Lacipirellula parvula</name>
    <dbReference type="NCBI Taxonomy" id="2650471"/>
    <lineage>
        <taxon>Bacteria</taxon>
        <taxon>Pseudomonadati</taxon>
        <taxon>Planctomycetota</taxon>
        <taxon>Planctomycetia</taxon>
        <taxon>Pirellulales</taxon>
        <taxon>Lacipirellulaceae</taxon>
        <taxon>Lacipirellula</taxon>
    </lineage>
</organism>
<dbReference type="RefSeq" id="WP_152099925.1">
    <property type="nucleotide sequence ID" value="NZ_AP021861.1"/>
</dbReference>
<evidence type="ECO:0000313" key="2">
    <source>
        <dbReference type="EMBL" id="BBO34329.1"/>
    </source>
</evidence>
<keyword evidence="3" id="KW-1185">Reference proteome</keyword>
<evidence type="ECO:0000313" key="3">
    <source>
        <dbReference type="Proteomes" id="UP000326837"/>
    </source>
</evidence>
<dbReference type="KEGG" id="lpav:PLANPX_3941"/>
<dbReference type="AlphaFoldDB" id="A0A5K7XMM5"/>